<proteinExistence type="predicted"/>
<evidence type="ECO:0000313" key="2">
    <source>
        <dbReference type="EMBL" id="MEA5521615.1"/>
    </source>
</evidence>
<comment type="caution">
    <text evidence="2">The sequence shown here is derived from an EMBL/GenBank/DDBJ whole genome shotgun (WGS) entry which is preliminary data.</text>
</comment>
<feature type="transmembrane region" description="Helical" evidence="1">
    <location>
        <begin position="34"/>
        <end position="51"/>
    </location>
</feature>
<name>A0ABU5U346_9CYAN</name>
<dbReference type="EMBL" id="JAYGHT010000135">
    <property type="protein sequence ID" value="MEA5521615.1"/>
    <property type="molecule type" value="Genomic_DNA"/>
</dbReference>
<keyword evidence="1" id="KW-0472">Membrane</keyword>
<sequence>MNIAEIKKIVASEILRVQALRKGVTREYVGLKKAFLLFVIDWYLFVCRWYIKG</sequence>
<keyword evidence="3" id="KW-1185">Reference proteome</keyword>
<dbReference type="Proteomes" id="UP001301728">
    <property type="component" value="Unassembled WGS sequence"/>
</dbReference>
<keyword evidence="1" id="KW-0812">Transmembrane</keyword>
<evidence type="ECO:0000256" key="1">
    <source>
        <dbReference type="SAM" id="Phobius"/>
    </source>
</evidence>
<dbReference type="RefSeq" id="WP_323219976.1">
    <property type="nucleotide sequence ID" value="NZ_JAYGHT010000135.1"/>
</dbReference>
<organism evidence="2 3">
    <name type="scientific">Limnoraphis robusta CCNP1315</name>
    <dbReference type="NCBI Taxonomy" id="3110306"/>
    <lineage>
        <taxon>Bacteria</taxon>
        <taxon>Bacillati</taxon>
        <taxon>Cyanobacteriota</taxon>
        <taxon>Cyanophyceae</taxon>
        <taxon>Oscillatoriophycideae</taxon>
        <taxon>Oscillatoriales</taxon>
        <taxon>Sirenicapillariaceae</taxon>
        <taxon>Limnoraphis</taxon>
    </lineage>
</organism>
<evidence type="ECO:0000313" key="3">
    <source>
        <dbReference type="Proteomes" id="UP001301728"/>
    </source>
</evidence>
<protein>
    <submittedName>
        <fullName evidence="2">Uncharacterized protein</fullName>
    </submittedName>
</protein>
<accession>A0ABU5U346</accession>
<keyword evidence="1" id="KW-1133">Transmembrane helix</keyword>
<reference evidence="2 3" key="1">
    <citation type="submission" date="2023-12" db="EMBL/GenBank/DDBJ databases">
        <title>Baltic Sea Cyanobacteria.</title>
        <authorList>
            <person name="Delbaje E."/>
            <person name="Fewer D.P."/>
            <person name="Shishido T.K."/>
        </authorList>
    </citation>
    <scope>NUCLEOTIDE SEQUENCE [LARGE SCALE GENOMIC DNA]</scope>
    <source>
        <strain evidence="2 3">CCNP 1315</strain>
    </source>
</reference>
<gene>
    <name evidence="2" type="ORF">VB854_22000</name>
</gene>